<dbReference type="EMBL" id="FNUS01000002">
    <property type="protein sequence ID" value="SEF98766.1"/>
    <property type="molecule type" value="Genomic_DNA"/>
</dbReference>
<evidence type="ECO:0000313" key="3">
    <source>
        <dbReference type="Proteomes" id="UP000236738"/>
    </source>
</evidence>
<reference evidence="3" key="1">
    <citation type="submission" date="2016-10" db="EMBL/GenBank/DDBJ databases">
        <authorList>
            <person name="Varghese N."/>
            <person name="Submissions S."/>
        </authorList>
    </citation>
    <scope>NUCLEOTIDE SEQUENCE [LARGE SCALE GENOMIC DNA]</scope>
    <source>
        <strain evidence="3">DSM 21580</strain>
    </source>
</reference>
<proteinExistence type="predicted"/>
<keyword evidence="1" id="KW-1133">Transmembrane helix</keyword>
<feature type="transmembrane region" description="Helical" evidence="1">
    <location>
        <begin position="12"/>
        <end position="30"/>
    </location>
</feature>
<dbReference type="RefSeq" id="WP_103913201.1">
    <property type="nucleotide sequence ID" value="NZ_FNUS01000002.1"/>
</dbReference>
<gene>
    <name evidence="2" type="ORF">SAMN05421847_1206</name>
</gene>
<dbReference type="AlphaFoldDB" id="A0A1H5WHJ8"/>
<sequence>MKNSPVQIITKITFWLSFILGNICLFGYLISKNGYFAVGGYLFLFIATLINVLVIIGLLIYAFFNRNKMQICIKSISILLINIPIAALYAWIGLEII</sequence>
<accession>A0A1H5WHJ8</accession>
<keyword evidence="1" id="KW-0812">Transmembrane</keyword>
<dbReference type="Proteomes" id="UP000236738">
    <property type="component" value="Unassembled WGS sequence"/>
</dbReference>
<feature type="transmembrane region" description="Helical" evidence="1">
    <location>
        <begin position="42"/>
        <end position="64"/>
    </location>
</feature>
<feature type="transmembrane region" description="Helical" evidence="1">
    <location>
        <begin position="76"/>
        <end position="94"/>
    </location>
</feature>
<keyword evidence="3" id="KW-1185">Reference proteome</keyword>
<protein>
    <submittedName>
        <fullName evidence="2">Branched-chain amino acid:cation transporter, LIVCS family</fullName>
    </submittedName>
</protein>
<name>A0A1H5WHJ8_9FLAO</name>
<organism evidence="2 3">
    <name type="scientific">Halpernia humi</name>
    <dbReference type="NCBI Taxonomy" id="493375"/>
    <lineage>
        <taxon>Bacteria</taxon>
        <taxon>Pseudomonadati</taxon>
        <taxon>Bacteroidota</taxon>
        <taxon>Flavobacteriia</taxon>
        <taxon>Flavobacteriales</taxon>
        <taxon>Weeksellaceae</taxon>
        <taxon>Chryseobacterium group</taxon>
        <taxon>Halpernia</taxon>
    </lineage>
</organism>
<evidence type="ECO:0000256" key="1">
    <source>
        <dbReference type="SAM" id="Phobius"/>
    </source>
</evidence>
<keyword evidence="1" id="KW-0472">Membrane</keyword>
<dbReference type="OrthoDB" id="1274611at2"/>
<evidence type="ECO:0000313" key="2">
    <source>
        <dbReference type="EMBL" id="SEF98766.1"/>
    </source>
</evidence>